<dbReference type="AlphaFoldDB" id="A0A1X6PJL8"/>
<sequence>MEWGYKELKQVFASLDYKRKLTLRDGPCGLMHPAAVLLWNVRCCLYGSQTSQYFTCEPPSLEQYLQL</sequence>
<evidence type="ECO:0000313" key="2">
    <source>
        <dbReference type="Proteomes" id="UP000218209"/>
    </source>
</evidence>
<gene>
    <name evidence="1" type="ORF">BU14_0027s0067</name>
</gene>
<dbReference type="Proteomes" id="UP000218209">
    <property type="component" value="Unassembled WGS sequence"/>
</dbReference>
<protein>
    <submittedName>
        <fullName evidence="1">Uncharacterized protein</fullName>
    </submittedName>
</protein>
<keyword evidence="2" id="KW-1185">Reference proteome</keyword>
<dbReference type="EMBL" id="KV918766">
    <property type="protein sequence ID" value="OSX81041.1"/>
    <property type="molecule type" value="Genomic_DNA"/>
</dbReference>
<accession>A0A1X6PJL8</accession>
<name>A0A1X6PJL8_PORUM</name>
<dbReference type="OrthoDB" id="5978526at2759"/>
<organism evidence="1 2">
    <name type="scientific">Porphyra umbilicalis</name>
    <name type="common">Purple laver</name>
    <name type="synonym">Red alga</name>
    <dbReference type="NCBI Taxonomy" id="2786"/>
    <lineage>
        <taxon>Eukaryota</taxon>
        <taxon>Rhodophyta</taxon>
        <taxon>Bangiophyceae</taxon>
        <taxon>Bangiales</taxon>
        <taxon>Bangiaceae</taxon>
        <taxon>Porphyra</taxon>
    </lineage>
</organism>
<reference evidence="1 2" key="1">
    <citation type="submission" date="2017-03" db="EMBL/GenBank/DDBJ databases">
        <title>WGS assembly of Porphyra umbilicalis.</title>
        <authorList>
            <person name="Brawley S.H."/>
            <person name="Blouin N.A."/>
            <person name="Ficko-Blean E."/>
            <person name="Wheeler G.L."/>
            <person name="Lohr M."/>
            <person name="Goodson H.V."/>
            <person name="Jenkins J.W."/>
            <person name="Blaby-Haas C.E."/>
            <person name="Helliwell K.E."/>
            <person name="Chan C."/>
            <person name="Marriage T."/>
            <person name="Bhattacharya D."/>
            <person name="Klein A.S."/>
            <person name="Badis Y."/>
            <person name="Brodie J."/>
            <person name="Cao Y."/>
            <person name="Collen J."/>
            <person name="Dittami S.M."/>
            <person name="Gachon C.M."/>
            <person name="Green B.R."/>
            <person name="Karpowicz S."/>
            <person name="Kim J.W."/>
            <person name="Kudahl U."/>
            <person name="Lin S."/>
            <person name="Michel G."/>
            <person name="Mittag M."/>
            <person name="Olson B.J."/>
            <person name="Pangilinan J."/>
            <person name="Peng Y."/>
            <person name="Qiu H."/>
            <person name="Shu S."/>
            <person name="Singer J.T."/>
            <person name="Smith A.G."/>
            <person name="Sprecher B.N."/>
            <person name="Wagner V."/>
            <person name="Wang W."/>
            <person name="Wang Z.-Y."/>
            <person name="Yan J."/>
            <person name="Yarish C."/>
            <person name="Zoeuner-Riek S."/>
            <person name="Zhuang Y."/>
            <person name="Zou Y."/>
            <person name="Lindquist E.A."/>
            <person name="Grimwood J."/>
            <person name="Barry K."/>
            <person name="Rokhsar D.S."/>
            <person name="Schmutz J."/>
            <person name="Stiller J.W."/>
            <person name="Grossman A.R."/>
            <person name="Prochnik S.E."/>
        </authorList>
    </citation>
    <scope>NUCLEOTIDE SEQUENCE [LARGE SCALE GENOMIC DNA]</scope>
    <source>
        <strain evidence="1">4086291</strain>
    </source>
</reference>
<evidence type="ECO:0000313" key="1">
    <source>
        <dbReference type="EMBL" id="OSX81041.1"/>
    </source>
</evidence>
<proteinExistence type="predicted"/>